<feature type="compositionally biased region" description="Low complexity" evidence="1">
    <location>
        <begin position="74"/>
        <end position="97"/>
    </location>
</feature>
<feature type="compositionally biased region" description="Low complexity" evidence="1">
    <location>
        <begin position="134"/>
        <end position="180"/>
    </location>
</feature>
<keyword evidence="3" id="KW-1185">Reference proteome</keyword>
<gene>
    <name evidence="2" type="ORF">PGLA1383_LOCUS52230</name>
</gene>
<comment type="caution">
    <text evidence="2">The sequence shown here is derived from an EMBL/GenBank/DDBJ whole genome shotgun (WGS) entry which is preliminary data.</text>
</comment>
<feature type="region of interest" description="Disordered" evidence="1">
    <location>
        <begin position="71"/>
        <end position="100"/>
    </location>
</feature>
<name>A0A813HFD1_POLGL</name>
<dbReference type="EMBL" id="CAJNNV010031556">
    <property type="protein sequence ID" value="CAE8636825.1"/>
    <property type="molecule type" value="Genomic_DNA"/>
</dbReference>
<feature type="region of interest" description="Disordered" evidence="1">
    <location>
        <begin position="134"/>
        <end position="200"/>
    </location>
</feature>
<sequence>MSSHWQARQAPHCRCTSICYSGPKSNPRSLASNNNNNNKYKNNNNNDNTSIPAPKKWISCAPEAAPGRTGFAANNNNYNKHNNSNNNNNNNANNNNNPSVRRESWRYHACWSVMVLPRQGDSQWLRGLVTLTTSNNSINQNNDNKTTTTTSNNNDNNNHTSSSSNNNNSKNSNNSNNNSTIRKQIRRPWPVSTIHAPLWK</sequence>
<evidence type="ECO:0000256" key="1">
    <source>
        <dbReference type="SAM" id="MobiDB-lite"/>
    </source>
</evidence>
<evidence type="ECO:0000313" key="2">
    <source>
        <dbReference type="EMBL" id="CAE8636825.1"/>
    </source>
</evidence>
<dbReference type="Proteomes" id="UP000654075">
    <property type="component" value="Unassembled WGS sequence"/>
</dbReference>
<accession>A0A813HFD1</accession>
<organism evidence="2 3">
    <name type="scientific">Polarella glacialis</name>
    <name type="common">Dinoflagellate</name>
    <dbReference type="NCBI Taxonomy" id="89957"/>
    <lineage>
        <taxon>Eukaryota</taxon>
        <taxon>Sar</taxon>
        <taxon>Alveolata</taxon>
        <taxon>Dinophyceae</taxon>
        <taxon>Suessiales</taxon>
        <taxon>Suessiaceae</taxon>
        <taxon>Polarella</taxon>
    </lineage>
</organism>
<evidence type="ECO:0000313" key="3">
    <source>
        <dbReference type="Proteomes" id="UP000654075"/>
    </source>
</evidence>
<feature type="compositionally biased region" description="Low complexity" evidence="1">
    <location>
        <begin position="33"/>
        <end position="48"/>
    </location>
</feature>
<feature type="region of interest" description="Disordered" evidence="1">
    <location>
        <begin position="26"/>
        <end position="54"/>
    </location>
</feature>
<dbReference type="AlphaFoldDB" id="A0A813HFD1"/>
<protein>
    <submittedName>
        <fullName evidence="2">Uncharacterized protein</fullName>
    </submittedName>
</protein>
<reference evidence="2" key="1">
    <citation type="submission" date="2021-02" db="EMBL/GenBank/DDBJ databases">
        <authorList>
            <person name="Dougan E. K."/>
            <person name="Rhodes N."/>
            <person name="Thang M."/>
            <person name="Chan C."/>
        </authorList>
    </citation>
    <scope>NUCLEOTIDE SEQUENCE</scope>
</reference>
<proteinExistence type="predicted"/>